<evidence type="ECO:0000256" key="11">
    <source>
        <dbReference type="PROSITE-ProRule" id="PRU00042"/>
    </source>
</evidence>
<feature type="compositionally biased region" description="Basic and acidic residues" evidence="12">
    <location>
        <begin position="349"/>
        <end position="367"/>
    </location>
</feature>
<dbReference type="PANTHER" id="PTHR23226:SF416">
    <property type="entry name" value="FI01424P"/>
    <property type="match status" value="1"/>
</dbReference>
<dbReference type="PROSITE" id="PS50804">
    <property type="entry name" value="SCAN_BOX"/>
    <property type="match status" value="2"/>
</dbReference>
<evidence type="ECO:0000256" key="2">
    <source>
        <dbReference type="ARBA" id="ARBA00006991"/>
    </source>
</evidence>
<feature type="domain" description="C2H2-type" evidence="13">
    <location>
        <begin position="1402"/>
        <end position="1429"/>
    </location>
</feature>
<evidence type="ECO:0000256" key="3">
    <source>
        <dbReference type="ARBA" id="ARBA00022723"/>
    </source>
</evidence>
<feature type="domain" description="C2H2-type" evidence="13">
    <location>
        <begin position="1934"/>
        <end position="1961"/>
    </location>
</feature>
<dbReference type="FunFam" id="3.30.160.60:FF:001119">
    <property type="entry name" value="zinc finger protein 408"/>
    <property type="match status" value="1"/>
</dbReference>
<evidence type="ECO:0000256" key="10">
    <source>
        <dbReference type="ARBA" id="ARBA00023242"/>
    </source>
</evidence>
<dbReference type="Proteomes" id="UP000504612">
    <property type="component" value="Unplaced"/>
</dbReference>
<feature type="domain" description="SCAN box" evidence="14">
    <location>
        <begin position="822"/>
        <end position="902"/>
    </location>
</feature>
<dbReference type="Pfam" id="PF02023">
    <property type="entry name" value="SCAN"/>
    <property type="match status" value="2"/>
</dbReference>
<evidence type="ECO:0000256" key="12">
    <source>
        <dbReference type="SAM" id="MobiDB-lite"/>
    </source>
</evidence>
<feature type="domain" description="C2H2-type" evidence="13">
    <location>
        <begin position="463"/>
        <end position="490"/>
    </location>
</feature>
<feature type="domain" description="C2H2-type" evidence="13">
    <location>
        <begin position="574"/>
        <end position="601"/>
    </location>
</feature>
<keyword evidence="8" id="KW-0238">DNA-binding</keyword>
<dbReference type="FunFam" id="3.30.160.60:FF:000475">
    <property type="entry name" value="zinc finger protein 32 isoform X1"/>
    <property type="match status" value="1"/>
</dbReference>
<evidence type="ECO:0000256" key="5">
    <source>
        <dbReference type="ARBA" id="ARBA00022771"/>
    </source>
</evidence>
<feature type="domain" description="C2H2-type" evidence="13">
    <location>
        <begin position="435"/>
        <end position="462"/>
    </location>
</feature>
<feature type="domain" description="C2H2-type" evidence="13">
    <location>
        <begin position="1290"/>
        <end position="1317"/>
    </location>
</feature>
<feature type="domain" description="SCAN box" evidence="14">
    <location>
        <begin position="104"/>
        <end position="185"/>
    </location>
</feature>
<dbReference type="Pfam" id="PF00096">
    <property type="entry name" value="zf-C2H2"/>
    <property type="match status" value="16"/>
</dbReference>
<feature type="domain" description="C2H2-type" evidence="13">
    <location>
        <begin position="1878"/>
        <end position="1905"/>
    </location>
</feature>
<feature type="domain" description="C2H2-type" evidence="13">
    <location>
        <begin position="1263"/>
        <end position="1290"/>
    </location>
</feature>
<dbReference type="FunFam" id="3.30.160.60:FF:001954">
    <property type="entry name" value="Zinc finger protein 787"/>
    <property type="match status" value="2"/>
</dbReference>
<keyword evidence="9" id="KW-0804">Transcription</keyword>
<dbReference type="FunFam" id="3.30.160.60:FF:000902">
    <property type="entry name" value="Zinc finger protein 445"/>
    <property type="match status" value="1"/>
</dbReference>
<dbReference type="InterPro" id="IPR036236">
    <property type="entry name" value="Znf_C2H2_sf"/>
</dbReference>
<dbReference type="PROSITE" id="PS00028">
    <property type="entry name" value="ZINC_FINGER_C2H2_1"/>
    <property type="match status" value="20"/>
</dbReference>
<keyword evidence="6" id="KW-0862">Zinc</keyword>
<dbReference type="Gene3D" id="1.10.4020.10">
    <property type="entry name" value="DNA breaking-rejoining enzymes"/>
    <property type="match status" value="2"/>
</dbReference>
<dbReference type="FunFam" id="3.30.160.60:FF:000383">
    <property type="entry name" value="Uncharacterized protein"/>
    <property type="match status" value="1"/>
</dbReference>
<comment type="similarity">
    <text evidence="2">Belongs to the krueppel C2H2-type zinc-finger protein family.</text>
</comment>
<dbReference type="SUPFAM" id="SSF57667">
    <property type="entry name" value="beta-beta-alpha zinc fingers"/>
    <property type="match status" value="12"/>
</dbReference>
<dbReference type="GO" id="GO:0000981">
    <property type="term" value="F:DNA-binding transcription factor activity, RNA polymerase II-specific"/>
    <property type="evidence" value="ECO:0007669"/>
    <property type="project" value="TreeGrafter"/>
</dbReference>
<feature type="region of interest" description="Disordered" evidence="12">
    <location>
        <begin position="338"/>
        <end position="389"/>
    </location>
</feature>
<dbReference type="PANTHER" id="PTHR23226">
    <property type="entry name" value="ZINC FINGER AND SCAN DOMAIN-CONTAINING"/>
    <property type="match status" value="1"/>
</dbReference>
<dbReference type="GO" id="GO:0000978">
    <property type="term" value="F:RNA polymerase II cis-regulatory region sequence-specific DNA binding"/>
    <property type="evidence" value="ECO:0007669"/>
    <property type="project" value="TreeGrafter"/>
</dbReference>
<dbReference type="FunFam" id="3.30.160.60:FF:000358">
    <property type="entry name" value="zinc finger protein 24"/>
    <property type="match status" value="2"/>
</dbReference>
<evidence type="ECO:0000256" key="6">
    <source>
        <dbReference type="ARBA" id="ARBA00022833"/>
    </source>
</evidence>
<evidence type="ECO:0000256" key="1">
    <source>
        <dbReference type="ARBA" id="ARBA00004123"/>
    </source>
</evidence>
<comment type="subcellular location">
    <subcellularLocation>
        <location evidence="1">Nucleus</location>
    </subcellularLocation>
</comment>
<feature type="domain" description="C2H2-type" evidence="13">
    <location>
        <begin position="1990"/>
        <end position="2016"/>
    </location>
</feature>
<protein>
    <submittedName>
        <fullName evidence="16">Uncharacterized protein LOC113426235</fullName>
    </submittedName>
</protein>
<gene>
    <name evidence="16" type="primary">LOC113426235</name>
</gene>
<feature type="domain" description="C2H2-type" evidence="13">
    <location>
        <begin position="546"/>
        <end position="573"/>
    </location>
</feature>
<dbReference type="FunFam" id="3.30.160.60:FF:001009">
    <property type="entry name" value="Zinc finger protein 26"/>
    <property type="match status" value="1"/>
</dbReference>
<dbReference type="GO" id="GO:0008270">
    <property type="term" value="F:zinc ion binding"/>
    <property type="evidence" value="ECO:0007669"/>
    <property type="project" value="UniProtKB-KW"/>
</dbReference>
<keyword evidence="10" id="KW-0539">Nucleus</keyword>
<feature type="domain" description="C2H2-type" evidence="13">
    <location>
        <begin position="1207"/>
        <end position="1234"/>
    </location>
</feature>
<accession>A0A6J1VMW1</accession>
<dbReference type="GeneID" id="113426235"/>
<evidence type="ECO:0000256" key="7">
    <source>
        <dbReference type="ARBA" id="ARBA00023015"/>
    </source>
</evidence>
<keyword evidence="4" id="KW-0677">Repeat</keyword>
<evidence type="ECO:0000259" key="13">
    <source>
        <dbReference type="PROSITE" id="PS50157"/>
    </source>
</evidence>
<dbReference type="FunFam" id="3.30.160.60:FF:001498">
    <property type="entry name" value="Zinc finger protein 404"/>
    <property type="match status" value="4"/>
</dbReference>
<organism evidence="15 16">
    <name type="scientific">Notechis scutatus</name>
    <name type="common">mainland tiger snake</name>
    <dbReference type="NCBI Taxonomy" id="8663"/>
    <lineage>
        <taxon>Eukaryota</taxon>
        <taxon>Metazoa</taxon>
        <taxon>Chordata</taxon>
        <taxon>Craniata</taxon>
        <taxon>Vertebrata</taxon>
        <taxon>Euteleostomi</taxon>
        <taxon>Lepidosauria</taxon>
        <taxon>Squamata</taxon>
        <taxon>Bifurcata</taxon>
        <taxon>Unidentata</taxon>
        <taxon>Episquamata</taxon>
        <taxon>Toxicofera</taxon>
        <taxon>Serpentes</taxon>
        <taxon>Colubroidea</taxon>
        <taxon>Elapidae</taxon>
        <taxon>Hydrophiinae</taxon>
        <taxon>Notechis</taxon>
    </lineage>
</organism>
<proteinExistence type="inferred from homology"/>
<feature type="domain" description="C2H2-type" evidence="13">
    <location>
        <begin position="1346"/>
        <end position="1373"/>
    </location>
</feature>
<keyword evidence="15" id="KW-1185">Reference proteome</keyword>
<feature type="domain" description="C2H2-type" evidence="13">
    <location>
        <begin position="1906"/>
        <end position="1933"/>
    </location>
</feature>
<evidence type="ECO:0000256" key="4">
    <source>
        <dbReference type="ARBA" id="ARBA00022737"/>
    </source>
</evidence>
<feature type="domain" description="C2H2-type" evidence="13">
    <location>
        <begin position="1318"/>
        <end position="1345"/>
    </location>
</feature>
<dbReference type="InterPro" id="IPR013087">
    <property type="entry name" value="Znf_C2H2_type"/>
</dbReference>
<feature type="compositionally biased region" description="Polar residues" evidence="12">
    <location>
        <begin position="1180"/>
        <end position="1195"/>
    </location>
</feature>
<keyword evidence="7" id="KW-0805">Transcription regulation</keyword>
<dbReference type="FunFam" id="3.30.160.60:FF:001933">
    <property type="entry name" value="Zinc finger protein 870"/>
    <property type="match status" value="1"/>
</dbReference>
<keyword evidence="3" id="KW-0479">Metal-binding</keyword>
<sequence length="2016" mass="229834">MEERWETQWQQFLKTLQPVHPGGDKSKMSEASPWEDPKVFLANFEQVAQACQWPREEWVACLLPALSGGAEVAFQKLEMGERENYGKVKAAILKGEATKMEARRQRFRQFCCQEVEDPRMVYKQIQELCHQWLKPERRTKEQILELLILEQFLASLPPKLQSWVQPRRPDTCSQAVALVEDFLRSQQGTKSEACQGPPNEEPANFECAEKEPLEAVKGENVEVEIGMLESRPGTEIKMENRGEEPKSTRWRDQKFSSGNLPIKVEMEEGGCKSREQQLKPVHTLLQQEFSIRAEVKATTCKQSNTPLFSQHDRRYHYQLELNPVSSVEKLEQCPQRVEDSHQHTSMRGQEAKHIRSEQRVEISDKGTGDNLNDLGKTRNNSPEYEKTLTNPNSLNRFPVCNPEEEWYECSHCGKGFNKAKYWKQHQKIHTGEKPYKCSHCGKCFNQSGNLKTHQRIHTGERPYKCSQCGKCFSHTNCLKMHQRIHTGETYKCTQCGKCFRETGILKRHLRTHTGERPYTCSQCGKCFSLAGILKRHQRTHTGERPYKCSQCGKGFNRLGTLKKHQRIHTGEKPFKCSHCQKCFNERGNLKRHQRIHARENLNIIQELILENDHINVIKVGKASIGQERPKGGFRTLGKAKNGPKFWGCPERVRGGKRSSACDLRGLRADNSAMEKQVLNPEEGPEAAGKLPSAIQPQFTSEEGGWGAFERNERAPFVGMEERWETQWQQFLKTLQPVHPGQGKSKMSEASPWEDPKIFLANFEQVAQACRWPREKWVACLLPALSGEAEEAFQKLEMGERENYGKVKAAILKGEATKMEAQRQRFRRFCCQEVEDPRRVQSQLQELCCQWLKPQRRSKEQILELLILEQFLASLPPKLQSWVQVGRPETSSQAVVLVEDFLRNQQDAKSGSYQGSMNEEHVDFLYSEKETLEAVKRENEEVEISMLGPEIKSSSHPSPLFPSERFGMAQTAVREAFMGLKETEASLQAPEGKPTQPLQPPVAWQVLQEEEENVGSLESRLETQFKMENSENRGEELESTCRRDREFSSGNLPVKVEMVEEDHKSREQQLKPTLGCENQHISLQQEFTPAITAEKAAISKENNMSLFSQYDRRYLYHVELNEVPSTDKLEQYPQRFEDSCQRTSSTSPKERNLIIEKRFEISGNAGVNNVSAHPSSHLGETGNSSERANSGVNSLSKIPAGKTEEGWYECSQCGKCFNKAKYWKQHQKIHTGEKPYKCSHCGKCFNQSGNLKTHQRIHTGERPYKCSQCGKCFSHTNCLKIHERIHTGETYKCSQCGKCFRETGILKRHLRIHTGETPYKCSQCGKGFNLMGTLRKHQRIHTGEKPYKCSHCDKCFRETGILKRHQRTHTGERPYKCAQCGKCFTHTNVLKIHQRIHTGETPYKCTQCGKSFSQMGNLKTHQRIHARDNLNMAQDVPFVKDHTNAPHLGKTPGKSEHRSKESGETAMKVQYFAGAETEEGAGKPTSLVQPLYMTELPTCGASQKIKMELLRGTEERWEAQWQEFLRMLHSGRGGNPVMMSEASPWEDPKAFLASFEQVATACRWPGGEWTARLRPALSGGAEEAFQTLEDRDQEDYGKRPLKEDRRDFLELREEAERRSFEDGCQRGLGIHSPNEANSILFSEEEGRVSNGERKSCTEQPQMVASLPVVKRPLSRPSQETFAWKVLQDNCENAGSSGDGKRSLVKVETLQDGEKKAGEAHGALPLLNLGNVTPVMERLEGRSESQTRNECARRAGSCTVATLENTTNPTWDKMPPFSCYGRKYRYRFELGMQPSGEEYKTHPLSEENLLPNSSFYKLGKILTANRSYEASGHGNGSGLKIFPSLRADWKAISGAESGKNVSCTQPLNRIQNLGTEVRINKCFQCGKCFAQKGDLKNHQRIHTGEQPYECSFCGKCFNQKGNLKTHQRIHTGEKPYKCLQCGKCFIQAVLLKNHQRTHTGERPYKCSQCGKGFNLGGDLKKHQRIHTGERPYKCSLCGKDFSQMGNLKKHQTIHMGER</sequence>
<dbReference type="InterPro" id="IPR003309">
    <property type="entry name" value="SCAN_dom"/>
</dbReference>
<feature type="domain" description="C2H2-type" evidence="13">
    <location>
        <begin position="407"/>
        <end position="434"/>
    </location>
</feature>
<dbReference type="RefSeq" id="XP_026544386.1">
    <property type="nucleotide sequence ID" value="XM_026688601.1"/>
</dbReference>
<dbReference type="CDD" id="cd07936">
    <property type="entry name" value="SCAN"/>
    <property type="match status" value="2"/>
</dbReference>
<keyword evidence="5 11" id="KW-0863">Zinc-finger</keyword>
<dbReference type="FunFam" id="1.10.4020.10:FF:000001">
    <property type="entry name" value="zinc finger protein 263 isoform X1"/>
    <property type="match status" value="2"/>
</dbReference>
<feature type="domain" description="C2H2-type" evidence="13">
    <location>
        <begin position="1962"/>
        <end position="1989"/>
    </location>
</feature>
<dbReference type="InterPro" id="IPR038269">
    <property type="entry name" value="SCAN_sf"/>
</dbReference>
<feature type="domain" description="C2H2-type" evidence="13">
    <location>
        <begin position="490"/>
        <end position="517"/>
    </location>
</feature>
<feature type="compositionally biased region" description="Basic and acidic residues" evidence="12">
    <location>
        <begin position="1452"/>
        <end position="1461"/>
    </location>
</feature>
<feature type="domain" description="C2H2-type" evidence="13">
    <location>
        <begin position="1374"/>
        <end position="1401"/>
    </location>
</feature>
<evidence type="ECO:0000259" key="14">
    <source>
        <dbReference type="PROSITE" id="PS50804"/>
    </source>
</evidence>
<feature type="domain" description="C2H2-type" evidence="13">
    <location>
        <begin position="518"/>
        <end position="545"/>
    </location>
</feature>
<dbReference type="PROSITE" id="PS50157">
    <property type="entry name" value="ZINC_FINGER_C2H2_2"/>
    <property type="match status" value="20"/>
</dbReference>
<name>A0A6J1VMW1_9SAUR</name>
<dbReference type="FunFam" id="3.30.160.60:FF:002343">
    <property type="entry name" value="Zinc finger protein 33A"/>
    <property type="match status" value="6"/>
</dbReference>
<dbReference type="GO" id="GO:0005634">
    <property type="term" value="C:nucleus"/>
    <property type="evidence" value="ECO:0007669"/>
    <property type="project" value="UniProtKB-SubCell"/>
</dbReference>
<feature type="domain" description="C2H2-type" evidence="13">
    <location>
        <begin position="1235"/>
        <end position="1262"/>
    </location>
</feature>
<feature type="region of interest" description="Disordered" evidence="12">
    <location>
        <begin position="1440"/>
        <end position="1461"/>
    </location>
</feature>
<dbReference type="InterPro" id="IPR041697">
    <property type="entry name" value="Znf-C2H2_11"/>
</dbReference>
<evidence type="ECO:0000256" key="9">
    <source>
        <dbReference type="ARBA" id="ARBA00023163"/>
    </source>
</evidence>
<dbReference type="SMART" id="SM00431">
    <property type="entry name" value="SCAN"/>
    <property type="match status" value="2"/>
</dbReference>
<reference evidence="16" key="1">
    <citation type="submission" date="2025-08" db="UniProtKB">
        <authorList>
            <consortium name="RefSeq"/>
        </authorList>
    </citation>
    <scope>IDENTIFICATION</scope>
</reference>
<evidence type="ECO:0000256" key="8">
    <source>
        <dbReference type="ARBA" id="ARBA00023125"/>
    </source>
</evidence>
<feature type="compositionally biased region" description="Polar residues" evidence="12">
    <location>
        <begin position="1164"/>
        <end position="1173"/>
    </location>
</feature>
<feature type="compositionally biased region" description="Polar residues" evidence="12">
    <location>
        <begin position="377"/>
        <end position="389"/>
    </location>
</feature>
<dbReference type="Pfam" id="PF16622">
    <property type="entry name" value="zf-C2H2_11"/>
    <property type="match status" value="1"/>
</dbReference>
<feature type="region of interest" description="Disordered" evidence="12">
    <location>
        <begin position="1164"/>
        <end position="1195"/>
    </location>
</feature>
<dbReference type="KEGG" id="nss:113426235"/>
<dbReference type="Gene3D" id="3.30.160.60">
    <property type="entry name" value="Classic Zinc Finger"/>
    <property type="match status" value="20"/>
</dbReference>
<evidence type="ECO:0000313" key="16">
    <source>
        <dbReference type="RefSeq" id="XP_026544386.1"/>
    </source>
</evidence>
<dbReference type="SMART" id="SM00355">
    <property type="entry name" value="ZnF_C2H2"/>
    <property type="match status" value="20"/>
</dbReference>
<evidence type="ECO:0000313" key="15">
    <source>
        <dbReference type="Proteomes" id="UP000504612"/>
    </source>
</evidence>
<dbReference type="SUPFAM" id="SSF47353">
    <property type="entry name" value="Retrovirus capsid dimerization domain-like"/>
    <property type="match status" value="2"/>
</dbReference>